<reference evidence="2" key="2">
    <citation type="submission" date="2015-01" db="EMBL/GenBank/DDBJ databases">
        <title>Evolutionary Origins and Diversification of the Mycorrhizal Mutualists.</title>
        <authorList>
            <consortium name="DOE Joint Genome Institute"/>
            <consortium name="Mycorrhizal Genomics Consortium"/>
            <person name="Kohler A."/>
            <person name="Kuo A."/>
            <person name="Nagy L.G."/>
            <person name="Floudas D."/>
            <person name="Copeland A."/>
            <person name="Barry K.W."/>
            <person name="Cichocki N."/>
            <person name="Veneault-Fourrey C."/>
            <person name="LaButti K."/>
            <person name="Lindquist E.A."/>
            <person name="Lipzen A."/>
            <person name="Lundell T."/>
            <person name="Morin E."/>
            <person name="Murat C."/>
            <person name="Riley R."/>
            <person name="Ohm R."/>
            <person name="Sun H."/>
            <person name="Tunlid A."/>
            <person name="Henrissat B."/>
            <person name="Grigoriev I.V."/>
            <person name="Hibbett D.S."/>
            <person name="Martin F."/>
        </authorList>
    </citation>
    <scope>NUCLEOTIDE SEQUENCE [LARGE SCALE GENOMIC DNA]</scope>
    <source>
        <strain evidence="2">Zn</strain>
    </source>
</reference>
<gene>
    <name evidence="1" type="ORF">OIDMADRAFT_20718</name>
</gene>
<sequence length="51" mass="5752">MGAGEEALKALENALVEAWNDLPDRLFEQCADSMPYRVQAVIDAKGWHTKY</sequence>
<dbReference type="EMBL" id="KN832884">
    <property type="protein sequence ID" value="KIM96276.1"/>
    <property type="molecule type" value="Genomic_DNA"/>
</dbReference>
<dbReference type="Proteomes" id="UP000054321">
    <property type="component" value="Unassembled WGS sequence"/>
</dbReference>
<dbReference type="AlphaFoldDB" id="A0A0C3H187"/>
<proteinExistence type="predicted"/>
<protein>
    <submittedName>
        <fullName evidence="1">Uncharacterized protein</fullName>
    </submittedName>
</protein>
<dbReference type="GO" id="GO:0003676">
    <property type="term" value="F:nucleic acid binding"/>
    <property type="evidence" value="ECO:0007669"/>
    <property type="project" value="InterPro"/>
</dbReference>
<evidence type="ECO:0000313" key="1">
    <source>
        <dbReference type="EMBL" id="KIM96276.1"/>
    </source>
</evidence>
<keyword evidence="2" id="KW-1185">Reference proteome</keyword>
<dbReference type="InParanoid" id="A0A0C3H187"/>
<accession>A0A0C3H187</accession>
<dbReference type="Gene3D" id="3.30.420.10">
    <property type="entry name" value="Ribonuclease H-like superfamily/Ribonuclease H"/>
    <property type="match status" value="1"/>
</dbReference>
<name>A0A0C3H187_OIDMZ</name>
<dbReference type="HOGENOM" id="CLU_3107004_0_0_1"/>
<organism evidence="1 2">
    <name type="scientific">Oidiodendron maius (strain Zn)</name>
    <dbReference type="NCBI Taxonomy" id="913774"/>
    <lineage>
        <taxon>Eukaryota</taxon>
        <taxon>Fungi</taxon>
        <taxon>Dikarya</taxon>
        <taxon>Ascomycota</taxon>
        <taxon>Pezizomycotina</taxon>
        <taxon>Leotiomycetes</taxon>
        <taxon>Leotiomycetes incertae sedis</taxon>
        <taxon>Myxotrichaceae</taxon>
        <taxon>Oidiodendron</taxon>
    </lineage>
</organism>
<dbReference type="InterPro" id="IPR036397">
    <property type="entry name" value="RNaseH_sf"/>
</dbReference>
<evidence type="ECO:0000313" key="2">
    <source>
        <dbReference type="Proteomes" id="UP000054321"/>
    </source>
</evidence>
<dbReference type="OrthoDB" id="3559649at2759"/>
<reference evidence="1 2" key="1">
    <citation type="submission" date="2014-04" db="EMBL/GenBank/DDBJ databases">
        <authorList>
            <consortium name="DOE Joint Genome Institute"/>
            <person name="Kuo A."/>
            <person name="Martino E."/>
            <person name="Perotto S."/>
            <person name="Kohler A."/>
            <person name="Nagy L.G."/>
            <person name="Floudas D."/>
            <person name="Copeland A."/>
            <person name="Barry K.W."/>
            <person name="Cichocki N."/>
            <person name="Veneault-Fourrey C."/>
            <person name="LaButti K."/>
            <person name="Lindquist E.A."/>
            <person name="Lipzen A."/>
            <person name="Lundell T."/>
            <person name="Morin E."/>
            <person name="Murat C."/>
            <person name="Sun H."/>
            <person name="Tunlid A."/>
            <person name="Henrissat B."/>
            <person name="Grigoriev I.V."/>
            <person name="Hibbett D.S."/>
            <person name="Martin F."/>
            <person name="Nordberg H.P."/>
            <person name="Cantor M.N."/>
            <person name="Hua S.X."/>
        </authorList>
    </citation>
    <scope>NUCLEOTIDE SEQUENCE [LARGE SCALE GENOMIC DNA]</scope>
    <source>
        <strain evidence="1 2">Zn</strain>
    </source>
</reference>